<dbReference type="CDD" id="cd05285">
    <property type="entry name" value="sorbitol_DH"/>
    <property type="match status" value="1"/>
</dbReference>
<dbReference type="SUPFAM" id="SSF50129">
    <property type="entry name" value="GroES-like"/>
    <property type="match status" value="1"/>
</dbReference>
<dbReference type="Pfam" id="PF08240">
    <property type="entry name" value="ADH_N"/>
    <property type="match status" value="1"/>
</dbReference>
<evidence type="ECO:0000259" key="9">
    <source>
        <dbReference type="Pfam" id="PF08240"/>
    </source>
</evidence>
<dbReference type="PANTHER" id="PTHR43161:SF25">
    <property type="entry name" value="ALCOHOL DEHYDROGENASE, PUTATIVE (AFU_ORTHOLOGUE AFUA_1G14390)-RELATED"/>
    <property type="match status" value="1"/>
</dbReference>
<name>A0A7C8MUG4_9PEZI</name>
<dbReference type="EMBL" id="WUBL01000048">
    <property type="protein sequence ID" value="KAF2968627.1"/>
    <property type="molecule type" value="Genomic_DNA"/>
</dbReference>
<dbReference type="Gene3D" id="3.90.180.10">
    <property type="entry name" value="Medium-chain alcohol dehydrogenases, catalytic domain"/>
    <property type="match status" value="1"/>
</dbReference>
<dbReference type="Proteomes" id="UP000481858">
    <property type="component" value="Unassembled WGS sequence"/>
</dbReference>
<dbReference type="GO" id="GO:0046872">
    <property type="term" value="F:metal ion binding"/>
    <property type="evidence" value="ECO:0007669"/>
    <property type="project" value="UniProtKB-KW"/>
</dbReference>
<dbReference type="InterPro" id="IPR036291">
    <property type="entry name" value="NAD(P)-bd_dom_sf"/>
</dbReference>
<keyword evidence="6" id="KW-0520">NAD</keyword>
<dbReference type="InterPro" id="IPR045306">
    <property type="entry name" value="SDH-like"/>
</dbReference>
<dbReference type="SUPFAM" id="SSF51735">
    <property type="entry name" value="NAD(P)-binding Rossmann-fold domains"/>
    <property type="match status" value="1"/>
</dbReference>
<dbReference type="Pfam" id="PF00107">
    <property type="entry name" value="ADH_zinc_N"/>
    <property type="match status" value="1"/>
</dbReference>
<dbReference type="GO" id="GO:0003939">
    <property type="term" value="F:L-iditol 2-dehydrogenase (NAD+) activity"/>
    <property type="evidence" value="ECO:0007669"/>
    <property type="project" value="TreeGrafter"/>
</dbReference>
<dbReference type="InterPro" id="IPR013154">
    <property type="entry name" value="ADH-like_N"/>
</dbReference>
<evidence type="ECO:0000313" key="10">
    <source>
        <dbReference type="EMBL" id="KAF2968627.1"/>
    </source>
</evidence>
<comment type="similarity">
    <text evidence="2">Belongs to the zinc-containing alcohol dehydrogenase family.</text>
</comment>
<evidence type="ECO:0000256" key="6">
    <source>
        <dbReference type="ARBA" id="ARBA00023027"/>
    </source>
</evidence>
<keyword evidence="11" id="KW-1185">Reference proteome</keyword>
<keyword evidence="4" id="KW-0862">Zinc</keyword>
<evidence type="ECO:0000313" key="11">
    <source>
        <dbReference type="Proteomes" id="UP000481858"/>
    </source>
</evidence>
<keyword evidence="5" id="KW-0560">Oxidoreductase</keyword>
<organism evidence="10 11">
    <name type="scientific">Xylaria multiplex</name>
    <dbReference type="NCBI Taxonomy" id="323545"/>
    <lineage>
        <taxon>Eukaryota</taxon>
        <taxon>Fungi</taxon>
        <taxon>Dikarya</taxon>
        <taxon>Ascomycota</taxon>
        <taxon>Pezizomycotina</taxon>
        <taxon>Sordariomycetes</taxon>
        <taxon>Xylariomycetidae</taxon>
        <taxon>Xylariales</taxon>
        <taxon>Xylariaceae</taxon>
        <taxon>Xylaria</taxon>
    </lineage>
</organism>
<dbReference type="Gene3D" id="3.40.50.720">
    <property type="entry name" value="NAD(P)-binding Rossmann-like Domain"/>
    <property type="match status" value="1"/>
</dbReference>
<evidence type="ECO:0000256" key="4">
    <source>
        <dbReference type="ARBA" id="ARBA00022833"/>
    </source>
</evidence>
<accession>A0A7C8MUG4</accession>
<dbReference type="OrthoDB" id="5363962at2759"/>
<feature type="domain" description="Alcohol dehydrogenase-like N-terminal" evidence="9">
    <location>
        <begin position="39"/>
        <end position="159"/>
    </location>
</feature>
<dbReference type="PANTHER" id="PTHR43161">
    <property type="entry name" value="SORBITOL DEHYDROGENASE"/>
    <property type="match status" value="1"/>
</dbReference>
<dbReference type="GO" id="GO:0006062">
    <property type="term" value="P:sorbitol catabolic process"/>
    <property type="evidence" value="ECO:0007669"/>
    <property type="project" value="TreeGrafter"/>
</dbReference>
<dbReference type="InterPro" id="IPR013149">
    <property type="entry name" value="ADH-like_C"/>
</dbReference>
<feature type="domain" description="Alcohol dehydrogenase-like C-terminal" evidence="8">
    <location>
        <begin position="201"/>
        <end position="327"/>
    </location>
</feature>
<dbReference type="InterPro" id="IPR011032">
    <property type="entry name" value="GroES-like_sf"/>
</dbReference>
<dbReference type="InParanoid" id="A0A7C8MUG4"/>
<protein>
    <recommendedName>
        <fullName evidence="12">Enoyl reductase (ER) domain-containing protein</fullName>
    </recommendedName>
</protein>
<dbReference type="Gene3D" id="1.20.1250.20">
    <property type="entry name" value="MFS general substrate transporter like domains"/>
    <property type="match status" value="1"/>
</dbReference>
<evidence type="ECO:0008006" key="12">
    <source>
        <dbReference type="Google" id="ProtNLM"/>
    </source>
</evidence>
<evidence type="ECO:0000256" key="7">
    <source>
        <dbReference type="SAM" id="MobiDB-lite"/>
    </source>
</evidence>
<feature type="region of interest" description="Disordered" evidence="7">
    <location>
        <begin position="421"/>
        <end position="494"/>
    </location>
</feature>
<sequence length="737" mass="80639">MSSEGSAQGQDYSQENRGQYLHGAKDLRTETRPLAKLAPDEVQVAIRSTTLCGSDLHYYSHFVNGDILVREPQCLGHESSGEITSLGANFPATHPSLKVGDAVALEVGVPCGNCANCQNRRYNICPDLRFRSSGSKFPHYQGTLQERINRPASWVHKLPPTLDYETGVLLEPLSVAVQAVGSLTEPPKNNSGACLVFGAGAVGLLCSVAAQAAGFSRVIIVDIDEPRRGPTTEEKLSIANHTAEQIASAVWPNGKPVGRPDATFECTGVESCIQTAIYATKPGGAVTLVGLGVPNHILPVSEMMKSEIILIPNWRYAHTYPRAIEIATASITGTAINGTRLPDIRKLITHRFHGISSVDAVMQTAGKTKDSKGAVYTSSPDTLIYVTSVYLLSNASAHHTGDDMLITGGIHACRLMWIDTTTNPPSSPPRFRRPLPPLLAPPARLQRPRRRSPRSAFQAPGPFHDRRPRAKRMARDPGRNDALQSKELSIERHPELHDGRTSNRVRLQLISYVDCFRGRMWKRTHVAIGPMFFVRTYLNPTPPLPPPPSPKDEKTSTFPNQQSRCGIRRRECPHLLLANPARHVRRRLRHAAEPIRGAEHRADGGLFLVSAGAGPIRAMPSEIFPVSMLVKGVAYGAMSNWLNNFIAGPITPPLVAGTGFGTHARVVSASSPSSGPGSFVPETKNKALEEKRWTACLEMIQEKGSWLIRWKSMLGLRRRSWGDNSNKGRVSRLDQFE</sequence>
<proteinExistence type="inferred from homology"/>
<evidence type="ECO:0000259" key="8">
    <source>
        <dbReference type="Pfam" id="PF00107"/>
    </source>
</evidence>
<evidence type="ECO:0000256" key="5">
    <source>
        <dbReference type="ARBA" id="ARBA00023002"/>
    </source>
</evidence>
<comment type="cofactor">
    <cofactor evidence="1">
        <name>Zn(2+)</name>
        <dbReference type="ChEBI" id="CHEBI:29105"/>
    </cofactor>
</comment>
<feature type="region of interest" description="Disordered" evidence="7">
    <location>
        <begin position="542"/>
        <end position="564"/>
    </location>
</feature>
<comment type="caution">
    <text evidence="10">The sequence shown here is derived from an EMBL/GenBank/DDBJ whole genome shotgun (WGS) entry which is preliminary data.</text>
</comment>
<dbReference type="AlphaFoldDB" id="A0A7C8MUG4"/>
<gene>
    <name evidence="10" type="ORF">GQX73_g4994</name>
</gene>
<reference evidence="10 11" key="1">
    <citation type="submission" date="2019-12" db="EMBL/GenBank/DDBJ databases">
        <title>Draft genome sequence of the ascomycete Xylaria multiplex DSM 110363.</title>
        <authorList>
            <person name="Buettner E."/>
            <person name="Kellner H."/>
        </authorList>
    </citation>
    <scope>NUCLEOTIDE SEQUENCE [LARGE SCALE GENOMIC DNA]</scope>
    <source>
        <strain evidence="10 11">DSM 110363</strain>
    </source>
</reference>
<evidence type="ECO:0000256" key="3">
    <source>
        <dbReference type="ARBA" id="ARBA00022723"/>
    </source>
</evidence>
<evidence type="ECO:0000256" key="1">
    <source>
        <dbReference type="ARBA" id="ARBA00001947"/>
    </source>
</evidence>
<keyword evidence="3" id="KW-0479">Metal-binding</keyword>
<dbReference type="InterPro" id="IPR036259">
    <property type="entry name" value="MFS_trans_sf"/>
</dbReference>
<evidence type="ECO:0000256" key="2">
    <source>
        <dbReference type="ARBA" id="ARBA00008072"/>
    </source>
</evidence>